<reference evidence="3 4" key="1">
    <citation type="submission" date="2021-04" db="EMBL/GenBank/DDBJ databases">
        <title>Complete genome sequence of Stygiolobus sp. KN-1.</title>
        <authorList>
            <person name="Nakamura K."/>
            <person name="Sakai H."/>
            <person name="Kurosawa N."/>
        </authorList>
    </citation>
    <scope>NUCLEOTIDE SEQUENCE [LARGE SCALE GENOMIC DNA]</scope>
    <source>
        <strain evidence="3 4">KN-1</strain>
    </source>
</reference>
<evidence type="ECO:0000313" key="4">
    <source>
        <dbReference type="Proteomes" id="UP000825123"/>
    </source>
</evidence>
<organism evidence="3 4">
    <name type="scientific">Stygiolobus caldivivus</name>
    <dbReference type="NCBI Taxonomy" id="2824673"/>
    <lineage>
        <taxon>Archaea</taxon>
        <taxon>Thermoproteota</taxon>
        <taxon>Thermoprotei</taxon>
        <taxon>Sulfolobales</taxon>
        <taxon>Sulfolobaceae</taxon>
        <taxon>Stygiolobus</taxon>
    </lineage>
</organism>
<name>A0A8D5U4E1_9CREN</name>
<evidence type="ECO:0000256" key="1">
    <source>
        <dbReference type="ARBA" id="ARBA00022679"/>
    </source>
</evidence>
<dbReference type="KEGG" id="csty:KN1_03610"/>
<dbReference type="Pfam" id="PF13439">
    <property type="entry name" value="Glyco_transf_4"/>
    <property type="match status" value="1"/>
</dbReference>
<dbReference type="Proteomes" id="UP000825123">
    <property type="component" value="Chromosome"/>
</dbReference>
<dbReference type="PANTHER" id="PTHR46401:SF2">
    <property type="entry name" value="GLYCOSYLTRANSFERASE WBBK-RELATED"/>
    <property type="match status" value="1"/>
</dbReference>
<dbReference type="Gene3D" id="3.40.50.2000">
    <property type="entry name" value="Glycogen Phosphorylase B"/>
    <property type="match status" value="2"/>
</dbReference>
<dbReference type="PANTHER" id="PTHR46401">
    <property type="entry name" value="GLYCOSYLTRANSFERASE WBBK-RELATED"/>
    <property type="match status" value="1"/>
</dbReference>
<dbReference type="EMBL" id="AP024597">
    <property type="protein sequence ID" value="BCU69064.1"/>
    <property type="molecule type" value="Genomic_DNA"/>
</dbReference>
<accession>A0A8D5U4E1</accession>
<dbReference type="RefSeq" id="WP_221290437.1">
    <property type="nucleotide sequence ID" value="NZ_AP024597.1"/>
</dbReference>
<keyword evidence="1" id="KW-0808">Transferase</keyword>
<evidence type="ECO:0000313" key="3">
    <source>
        <dbReference type="EMBL" id="BCU69064.1"/>
    </source>
</evidence>
<feature type="domain" description="Glycosyltransferase subfamily 4-like N-terminal" evidence="2">
    <location>
        <begin position="10"/>
        <end position="158"/>
    </location>
</feature>
<gene>
    <name evidence="3" type="ORF">KN1_03610</name>
</gene>
<protein>
    <recommendedName>
        <fullName evidence="2">Glycosyltransferase subfamily 4-like N-terminal domain-containing protein</fullName>
    </recommendedName>
</protein>
<proteinExistence type="predicted"/>
<dbReference type="GeneID" id="66162111"/>
<dbReference type="SUPFAM" id="SSF53756">
    <property type="entry name" value="UDP-Glycosyltransferase/glycogen phosphorylase"/>
    <property type="match status" value="1"/>
</dbReference>
<dbReference type="AlphaFoldDB" id="A0A8D5U4E1"/>
<keyword evidence="4" id="KW-1185">Reference proteome</keyword>
<dbReference type="GO" id="GO:0016757">
    <property type="term" value="F:glycosyltransferase activity"/>
    <property type="evidence" value="ECO:0007669"/>
    <property type="project" value="TreeGrafter"/>
</dbReference>
<dbReference type="CDD" id="cd03801">
    <property type="entry name" value="GT4_PimA-like"/>
    <property type="match status" value="1"/>
</dbReference>
<dbReference type="Pfam" id="PF13692">
    <property type="entry name" value="Glyco_trans_1_4"/>
    <property type="match status" value="1"/>
</dbReference>
<dbReference type="InterPro" id="IPR028098">
    <property type="entry name" value="Glyco_trans_4-like_N"/>
</dbReference>
<evidence type="ECO:0000259" key="2">
    <source>
        <dbReference type="Pfam" id="PF13439"/>
    </source>
</evidence>
<sequence>MMDSIYPQRGGIHEQVYLNLRELQRRNIDAKIISYSERRAEEPGKKLLWLRQLSPFFLKKIIKEDPNIIISETAWPILPSLISSKLSGAKCILHLHSLESIQDVGLTKIGKRIIRIFEGLSKKCDAILVPSKVELNLLRGQGIDKEKIFVYPNVIDVEAFNSYKPAQLNHPAVVFVGGMGYPPNREAAQMITKIAEIVNRKLNGKNKVNFYLVGPSPPPVSPPVYATGYVESTVPYILGADICVAPIKRGGGVKLKVLEYMASGKPIIATKKAIEGIDDICYVNAETEEEFAEKIISIINDDNEIERFKANKEIVAKNHSPKTAIDLLLKIIDDLNRGKLR</sequence>